<dbReference type="RefSeq" id="WP_189873271.1">
    <property type="nucleotide sequence ID" value="NZ_BMVM01000003.1"/>
</dbReference>
<accession>A0ABW6UND9</accession>
<evidence type="ECO:0000256" key="1">
    <source>
        <dbReference type="SAM" id="MobiDB-lite"/>
    </source>
</evidence>
<feature type="region of interest" description="Disordered" evidence="1">
    <location>
        <begin position="107"/>
        <end position="140"/>
    </location>
</feature>
<dbReference type="Proteomes" id="UP001602058">
    <property type="component" value="Unassembled WGS sequence"/>
</dbReference>
<evidence type="ECO:0000313" key="2">
    <source>
        <dbReference type="EMBL" id="MFF4524956.1"/>
    </source>
</evidence>
<feature type="compositionally biased region" description="Basic and acidic residues" evidence="1">
    <location>
        <begin position="183"/>
        <end position="199"/>
    </location>
</feature>
<feature type="compositionally biased region" description="Gly residues" evidence="1">
    <location>
        <begin position="170"/>
        <end position="180"/>
    </location>
</feature>
<protein>
    <recommendedName>
        <fullName evidence="4">Lipoprotein</fullName>
    </recommendedName>
</protein>
<keyword evidence="3" id="KW-1185">Reference proteome</keyword>
<sequence>MRPRIAGRLRASARPWLAAGVLAVVLTGCGIRATQVPTDFGPAPSRVPCAPAVADIAPQSTQGIPVQVFLLCAQQLVAVGRAVSIPDGTPEAQRRVLVAQGLLDQLSERPSATEDQAGYDTDVPSGLRVSGPRPDDPEDALRLSTAPEQLTEYALAQIVCTFADSAAAGGDGSVVLGGPGTEPLRRYECTTEVRSEPGAEKPPSSEVGTS</sequence>
<gene>
    <name evidence="2" type="ORF">ACFY1D_26530</name>
</gene>
<evidence type="ECO:0000313" key="3">
    <source>
        <dbReference type="Proteomes" id="UP001602058"/>
    </source>
</evidence>
<feature type="region of interest" description="Disordered" evidence="1">
    <location>
        <begin position="170"/>
        <end position="210"/>
    </location>
</feature>
<evidence type="ECO:0008006" key="4">
    <source>
        <dbReference type="Google" id="ProtNLM"/>
    </source>
</evidence>
<name>A0ABW6UND9_9ACTN</name>
<proteinExistence type="predicted"/>
<dbReference type="PROSITE" id="PS51257">
    <property type="entry name" value="PROKAR_LIPOPROTEIN"/>
    <property type="match status" value="1"/>
</dbReference>
<comment type="caution">
    <text evidence="2">The sequence shown here is derived from an EMBL/GenBank/DDBJ whole genome shotgun (WGS) entry which is preliminary data.</text>
</comment>
<reference evidence="2 3" key="1">
    <citation type="submission" date="2024-10" db="EMBL/GenBank/DDBJ databases">
        <title>The Natural Products Discovery Center: Release of the First 8490 Sequenced Strains for Exploring Actinobacteria Biosynthetic Diversity.</title>
        <authorList>
            <person name="Kalkreuter E."/>
            <person name="Kautsar S.A."/>
            <person name="Yang D."/>
            <person name="Bader C.D."/>
            <person name="Teijaro C.N."/>
            <person name="Fluegel L."/>
            <person name="Davis C.M."/>
            <person name="Simpson J.R."/>
            <person name="Lauterbach L."/>
            <person name="Steele A.D."/>
            <person name="Gui C."/>
            <person name="Meng S."/>
            <person name="Li G."/>
            <person name="Viehrig K."/>
            <person name="Ye F."/>
            <person name="Su P."/>
            <person name="Kiefer A.F."/>
            <person name="Nichols A."/>
            <person name="Cepeda A.J."/>
            <person name="Yan W."/>
            <person name="Fan B."/>
            <person name="Jiang Y."/>
            <person name="Adhikari A."/>
            <person name="Zheng C.-J."/>
            <person name="Schuster L."/>
            <person name="Cowan T.M."/>
            <person name="Smanski M.J."/>
            <person name="Chevrette M.G."/>
            <person name="De Carvalho L.P.S."/>
            <person name="Shen B."/>
        </authorList>
    </citation>
    <scope>NUCLEOTIDE SEQUENCE [LARGE SCALE GENOMIC DNA]</scope>
    <source>
        <strain evidence="2 3">NPDC001390</strain>
    </source>
</reference>
<organism evidence="2 3">
    <name type="scientific">Streptomyces bluensis</name>
    <dbReference type="NCBI Taxonomy" id="33897"/>
    <lineage>
        <taxon>Bacteria</taxon>
        <taxon>Bacillati</taxon>
        <taxon>Actinomycetota</taxon>
        <taxon>Actinomycetes</taxon>
        <taxon>Kitasatosporales</taxon>
        <taxon>Streptomycetaceae</taxon>
        <taxon>Streptomyces</taxon>
    </lineage>
</organism>
<dbReference type="EMBL" id="JBIAWJ010000015">
    <property type="protein sequence ID" value="MFF4524956.1"/>
    <property type="molecule type" value="Genomic_DNA"/>
</dbReference>